<proteinExistence type="inferred from homology"/>
<keyword evidence="6" id="KW-0862">Zinc</keyword>
<feature type="domain" description="C2H2-type" evidence="13">
    <location>
        <begin position="257"/>
        <end position="285"/>
    </location>
</feature>
<dbReference type="PROSITE" id="PS00028">
    <property type="entry name" value="ZINC_FINGER_C2H2_1"/>
    <property type="match status" value="11"/>
</dbReference>
<comment type="similarity">
    <text evidence="2">Belongs to the krueppel C2H2-type zinc-finger protein family.</text>
</comment>
<dbReference type="Pfam" id="PF00096">
    <property type="entry name" value="zf-C2H2"/>
    <property type="match status" value="10"/>
</dbReference>
<keyword evidence="7" id="KW-0805">Transcription regulation</keyword>
<evidence type="ECO:0000256" key="4">
    <source>
        <dbReference type="ARBA" id="ARBA00022737"/>
    </source>
</evidence>
<evidence type="ECO:0000259" key="13">
    <source>
        <dbReference type="PROSITE" id="PS50157"/>
    </source>
</evidence>
<keyword evidence="9" id="KW-0804">Transcription</keyword>
<gene>
    <name evidence="14" type="ORF">HHI36_005924</name>
</gene>
<dbReference type="PANTHER" id="PTHR16515">
    <property type="entry name" value="PR DOMAIN ZINC FINGER PROTEIN"/>
    <property type="match status" value="1"/>
</dbReference>
<feature type="domain" description="C2H2-type" evidence="13">
    <location>
        <begin position="509"/>
        <end position="536"/>
    </location>
</feature>
<keyword evidence="4" id="KW-0677">Repeat</keyword>
<dbReference type="InterPro" id="IPR013087">
    <property type="entry name" value="Znf_C2H2_type"/>
</dbReference>
<evidence type="ECO:0000256" key="8">
    <source>
        <dbReference type="ARBA" id="ARBA00023125"/>
    </source>
</evidence>
<keyword evidence="5 11" id="KW-0863">Zinc-finger</keyword>
<protein>
    <recommendedName>
        <fullName evidence="13">C2H2-type domain-containing protein</fullName>
    </recommendedName>
</protein>
<feature type="domain" description="C2H2-type" evidence="13">
    <location>
        <begin position="158"/>
        <end position="186"/>
    </location>
</feature>
<dbReference type="PROSITE" id="PS50157">
    <property type="entry name" value="ZINC_FINGER_C2H2_2"/>
    <property type="match status" value="12"/>
</dbReference>
<evidence type="ECO:0000256" key="3">
    <source>
        <dbReference type="ARBA" id="ARBA00022723"/>
    </source>
</evidence>
<comment type="subcellular location">
    <subcellularLocation>
        <location evidence="1">Nucleus</location>
    </subcellularLocation>
</comment>
<keyword evidence="3" id="KW-0479">Metal-binding</keyword>
<feature type="domain" description="C2H2-type" evidence="13">
    <location>
        <begin position="341"/>
        <end position="368"/>
    </location>
</feature>
<evidence type="ECO:0000256" key="5">
    <source>
        <dbReference type="ARBA" id="ARBA00022771"/>
    </source>
</evidence>
<feature type="compositionally biased region" description="Polar residues" evidence="12">
    <location>
        <begin position="210"/>
        <end position="224"/>
    </location>
</feature>
<dbReference type="Gene3D" id="3.30.160.60">
    <property type="entry name" value="Classic Zinc Finger"/>
    <property type="match status" value="10"/>
</dbReference>
<feature type="region of interest" description="Disordered" evidence="12">
    <location>
        <begin position="1"/>
        <end position="76"/>
    </location>
</feature>
<feature type="domain" description="C2H2-type" evidence="13">
    <location>
        <begin position="286"/>
        <end position="308"/>
    </location>
</feature>
<feature type="domain" description="C2H2-type" evidence="13">
    <location>
        <begin position="481"/>
        <end position="508"/>
    </location>
</feature>
<sequence>MDNAAVEGPLYSTDHEMVTNMNILRTEKRKRGRPKKQPVDKDKKGEDVMDAKNEISIDKSDVKSSVNDDGKRQRKIPARFSETVQGKELDDILRKEGIDEDDFGSDDNEVIEQEEEVIGRVESQDGEELGEPVIITKNLNRSRSKRTGFSPRKKRRIYRCGKCPFQFRNYPRLKVHMNTVHKNDSVEARNDDHNGSDKAETENGELDASKTLTNNEGMQKSDIASSEPPCEKTELRNNGTRTESEADKENGIKQESLTCDQCDKVFSNQQNLKTHKEGVHEKKKPFTCLECKQSFPYAKNFRMHQLKHKRGVYSCEVCQKKFNHPSSLVYHRNADHNLQRFACNKCNKTFKHRQLLHRHQLVHSEERPFKCELCDSAFKTKNNLVSHNAIHTGERNYACTECGQTFAHKTSLNLHMRWHLGEKPFSCDVCSKSFSQRGNLLEHQRIHTGEKPYCCDFCGRNFTTSSQLKLHSKRHTGERPWKCEFCPKSFLHKDSWKDHYRRHLNDRPYKCDICSKGFTAPYCLKKHMRFHTGEKPYSCEICLKGFTDSSNLTKHRRTHEQKLSEQKQVSLLNSNINSNLFYVYQQVPIVDMEQSQTEVVVSAEQEAIQFQQVVDQEGNPLSLNTQDGQQINVVTSITNGEEKLQGLLPDGTLVAIDLQDSKVESMERLIDNVEEETNVSHLLLDGNMTFLNENIDKAETNILVTEEPNVCFVAYDPSTGDIIQ</sequence>
<dbReference type="EMBL" id="JABFTP020000144">
    <property type="protein sequence ID" value="KAL3282757.1"/>
    <property type="molecule type" value="Genomic_DNA"/>
</dbReference>
<dbReference type="FunFam" id="3.30.160.60:FF:000218">
    <property type="entry name" value="Zinc finger protein 10"/>
    <property type="match status" value="1"/>
</dbReference>
<keyword evidence="10" id="KW-0539">Nucleus</keyword>
<feature type="domain" description="C2H2-type" evidence="13">
    <location>
        <begin position="313"/>
        <end position="341"/>
    </location>
</feature>
<dbReference type="FunFam" id="3.30.160.60:FF:000303">
    <property type="entry name" value="Zinc finger protein 41"/>
    <property type="match status" value="1"/>
</dbReference>
<dbReference type="GO" id="GO:0006357">
    <property type="term" value="P:regulation of transcription by RNA polymerase II"/>
    <property type="evidence" value="ECO:0007669"/>
    <property type="project" value="UniProtKB-ARBA"/>
</dbReference>
<evidence type="ECO:0000256" key="2">
    <source>
        <dbReference type="ARBA" id="ARBA00006991"/>
    </source>
</evidence>
<evidence type="ECO:0000313" key="15">
    <source>
        <dbReference type="Proteomes" id="UP001516400"/>
    </source>
</evidence>
<evidence type="ECO:0000256" key="6">
    <source>
        <dbReference type="ARBA" id="ARBA00022833"/>
    </source>
</evidence>
<feature type="domain" description="C2H2-type" evidence="13">
    <location>
        <begin position="537"/>
        <end position="564"/>
    </location>
</feature>
<dbReference type="FunFam" id="3.30.160.60:FF:000065">
    <property type="entry name" value="B-cell CLL/lymphoma 6, member B"/>
    <property type="match status" value="1"/>
</dbReference>
<dbReference type="FunFam" id="3.30.160.60:FF:002343">
    <property type="entry name" value="Zinc finger protein 33A"/>
    <property type="match status" value="1"/>
</dbReference>
<evidence type="ECO:0000256" key="7">
    <source>
        <dbReference type="ARBA" id="ARBA00023015"/>
    </source>
</evidence>
<dbReference type="FunFam" id="3.30.160.60:FF:000557">
    <property type="entry name" value="zinc finger and SCAN domain-containing protein 29"/>
    <property type="match status" value="1"/>
</dbReference>
<feature type="compositionally biased region" description="Basic and acidic residues" evidence="12">
    <location>
        <begin position="181"/>
        <end position="201"/>
    </location>
</feature>
<dbReference type="SMART" id="SM00355">
    <property type="entry name" value="ZnF_C2H2"/>
    <property type="match status" value="12"/>
</dbReference>
<evidence type="ECO:0000256" key="11">
    <source>
        <dbReference type="PROSITE-ProRule" id="PRU00042"/>
    </source>
</evidence>
<dbReference type="InterPro" id="IPR036236">
    <property type="entry name" value="Znf_C2H2_sf"/>
</dbReference>
<dbReference type="AlphaFoldDB" id="A0ABD2NVL4"/>
<dbReference type="SUPFAM" id="SSF57667">
    <property type="entry name" value="beta-beta-alpha zinc fingers"/>
    <property type="match status" value="6"/>
</dbReference>
<accession>A0ABD2NVL4</accession>
<organism evidence="14 15">
    <name type="scientific">Cryptolaemus montrouzieri</name>
    <dbReference type="NCBI Taxonomy" id="559131"/>
    <lineage>
        <taxon>Eukaryota</taxon>
        <taxon>Metazoa</taxon>
        <taxon>Ecdysozoa</taxon>
        <taxon>Arthropoda</taxon>
        <taxon>Hexapoda</taxon>
        <taxon>Insecta</taxon>
        <taxon>Pterygota</taxon>
        <taxon>Neoptera</taxon>
        <taxon>Endopterygota</taxon>
        <taxon>Coleoptera</taxon>
        <taxon>Polyphaga</taxon>
        <taxon>Cucujiformia</taxon>
        <taxon>Coccinelloidea</taxon>
        <taxon>Coccinellidae</taxon>
        <taxon>Scymninae</taxon>
        <taxon>Scymnini</taxon>
        <taxon>Cryptolaemus</taxon>
    </lineage>
</organism>
<feature type="compositionally biased region" description="Basic and acidic residues" evidence="12">
    <location>
        <begin position="37"/>
        <end position="71"/>
    </location>
</feature>
<dbReference type="InterPro" id="IPR050331">
    <property type="entry name" value="Zinc_finger"/>
</dbReference>
<evidence type="ECO:0000256" key="9">
    <source>
        <dbReference type="ARBA" id="ARBA00023163"/>
    </source>
</evidence>
<feature type="domain" description="C2H2-type" evidence="13">
    <location>
        <begin position="453"/>
        <end position="480"/>
    </location>
</feature>
<dbReference type="GO" id="GO:0005634">
    <property type="term" value="C:nucleus"/>
    <property type="evidence" value="ECO:0007669"/>
    <property type="project" value="UniProtKB-SubCell"/>
</dbReference>
<dbReference type="GO" id="GO:0008270">
    <property type="term" value="F:zinc ion binding"/>
    <property type="evidence" value="ECO:0007669"/>
    <property type="project" value="UniProtKB-KW"/>
</dbReference>
<dbReference type="FunFam" id="3.30.160.60:FF:001289">
    <property type="entry name" value="Zinc finger protein 574"/>
    <property type="match status" value="1"/>
</dbReference>
<evidence type="ECO:0000256" key="12">
    <source>
        <dbReference type="SAM" id="MobiDB-lite"/>
    </source>
</evidence>
<keyword evidence="15" id="KW-1185">Reference proteome</keyword>
<dbReference type="PANTHER" id="PTHR16515:SF49">
    <property type="entry name" value="GASTRULA ZINC FINGER PROTEIN XLCGF49.1-LIKE-RELATED"/>
    <property type="match status" value="1"/>
</dbReference>
<feature type="domain" description="C2H2-type" evidence="13">
    <location>
        <begin position="369"/>
        <end position="396"/>
    </location>
</feature>
<dbReference type="Proteomes" id="UP001516400">
    <property type="component" value="Unassembled WGS sequence"/>
</dbReference>
<evidence type="ECO:0000256" key="10">
    <source>
        <dbReference type="ARBA" id="ARBA00023242"/>
    </source>
</evidence>
<feature type="compositionally biased region" description="Basic residues" evidence="12">
    <location>
        <begin position="27"/>
        <end position="36"/>
    </location>
</feature>
<evidence type="ECO:0000313" key="14">
    <source>
        <dbReference type="EMBL" id="KAL3282757.1"/>
    </source>
</evidence>
<feature type="domain" description="C2H2-type" evidence="13">
    <location>
        <begin position="397"/>
        <end position="424"/>
    </location>
</feature>
<dbReference type="FunFam" id="3.30.160.60:FF:001156">
    <property type="entry name" value="Zinc finger protein 407"/>
    <property type="match status" value="1"/>
</dbReference>
<evidence type="ECO:0000256" key="1">
    <source>
        <dbReference type="ARBA" id="ARBA00004123"/>
    </source>
</evidence>
<name>A0ABD2NVL4_9CUCU</name>
<reference evidence="14 15" key="1">
    <citation type="journal article" date="2021" name="BMC Biol.">
        <title>Horizontally acquired antibacterial genes associated with adaptive radiation of ladybird beetles.</title>
        <authorList>
            <person name="Li H.S."/>
            <person name="Tang X.F."/>
            <person name="Huang Y.H."/>
            <person name="Xu Z.Y."/>
            <person name="Chen M.L."/>
            <person name="Du X.Y."/>
            <person name="Qiu B.Y."/>
            <person name="Chen P.T."/>
            <person name="Zhang W."/>
            <person name="Slipinski A."/>
            <person name="Escalona H.E."/>
            <person name="Waterhouse R.M."/>
            <person name="Zwick A."/>
            <person name="Pang H."/>
        </authorList>
    </citation>
    <scope>NUCLEOTIDE SEQUENCE [LARGE SCALE GENOMIC DNA]</scope>
    <source>
        <strain evidence="14">SYSU2018</strain>
    </source>
</reference>
<feature type="region of interest" description="Disordered" evidence="12">
    <location>
        <begin position="181"/>
        <end position="250"/>
    </location>
</feature>
<dbReference type="GO" id="GO:1990837">
    <property type="term" value="F:sequence-specific double-stranded DNA binding"/>
    <property type="evidence" value="ECO:0007669"/>
    <property type="project" value="UniProtKB-ARBA"/>
</dbReference>
<keyword evidence="8" id="KW-0238">DNA-binding</keyword>
<feature type="domain" description="C2H2-type" evidence="13">
    <location>
        <begin position="425"/>
        <end position="452"/>
    </location>
</feature>
<comment type="caution">
    <text evidence="14">The sequence shown here is derived from an EMBL/GenBank/DDBJ whole genome shotgun (WGS) entry which is preliminary data.</text>
</comment>